<dbReference type="Proteomes" id="UP001353858">
    <property type="component" value="Unassembled WGS sequence"/>
</dbReference>
<dbReference type="GO" id="GO:0017148">
    <property type="term" value="P:negative regulation of translation"/>
    <property type="evidence" value="ECO:0007669"/>
    <property type="project" value="TreeGrafter"/>
</dbReference>
<dbReference type="GO" id="GO:0005739">
    <property type="term" value="C:mitochondrion"/>
    <property type="evidence" value="ECO:0007669"/>
    <property type="project" value="UniProtKB-SubCell"/>
</dbReference>
<evidence type="ECO:0000256" key="5">
    <source>
        <dbReference type="ARBA" id="ARBA00073331"/>
    </source>
</evidence>
<keyword evidence="3" id="KW-0496">Mitochondrion</keyword>
<dbReference type="Gene3D" id="3.30.460.10">
    <property type="entry name" value="Beta Polymerase, domain 2"/>
    <property type="match status" value="1"/>
</dbReference>
<dbReference type="InterPro" id="IPR004394">
    <property type="entry name" value="Iojap/RsfS/C7orf30"/>
</dbReference>
<dbReference type="GO" id="GO:0090071">
    <property type="term" value="P:negative regulation of ribosome biogenesis"/>
    <property type="evidence" value="ECO:0007669"/>
    <property type="project" value="TreeGrafter"/>
</dbReference>
<proteinExistence type="inferred from homology"/>
<dbReference type="InterPro" id="IPR043519">
    <property type="entry name" value="NT_sf"/>
</dbReference>
<keyword evidence="7" id="KW-1185">Reference proteome</keyword>
<evidence type="ECO:0000256" key="1">
    <source>
        <dbReference type="ARBA" id="ARBA00004173"/>
    </source>
</evidence>
<dbReference type="AlphaFoldDB" id="A0AAN7PAS7"/>
<dbReference type="EMBL" id="JARPUR010000003">
    <property type="protein sequence ID" value="KAK4880328.1"/>
    <property type="molecule type" value="Genomic_DNA"/>
</dbReference>
<organism evidence="6 7">
    <name type="scientific">Aquatica leii</name>
    <dbReference type="NCBI Taxonomy" id="1421715"/>
    <lineage>
        <taxon>Eukaryota</taxon>
        <taxon>Metazoa</taxon>
        <taxon>Ecdysozoa</taxon>
        <taxon>Arthropoda</taxon>
        <taxon>Hexapoda</taxon>
        <taxon>Insecta</taxon>
        <taxon>Pterygota</taxon>
        <taxon>Neoptera</taxon>
        <taxon>Endopterygota</taxon>
        <taxon>Coleoptera</taxon>
        <taxon>Polyphaga</taxon>
        <taxon>Elateriformia</taxon>
        <taxon>Elateroidea</taxon>
        <taxon>Lampyridae</taxon>
        <taxon>Luciolinae</taxon>
        <taxon>Aquatica</taxon>
    </lineage>
</organism>
<evidence type="ECO:0000313" key="6">
    <source>
        <dbReference type="EMBL" id="KAK4880328.1"/>
    </source>
</evidence>
<comment type="function">
    <text evidence="4">Required for normal mitochondrial ribosome function and mitochondrial translation. May play a role in ribosome biogenesis by preventing premature association of the 28S and 39S ribosomal subunits. Interacts with mitochondrial ribosomal protein uL14m (MRPL14), probably blocking formation of intersubunit bridge B8, preventing association of the 28S and 39S ribosomal subunits. Addition to isolated mitochondrial ribosomal subunits partially inhibits translation, probably by interfering with the association of the 28S and 39S ribosomal subunits and the formation of functional ribosomes. May also participate in the assembly and/or regulation of the stability of the large subunit of the mitochondrial ribosome. May function as a ribosomal silencing factor.</text>
</comment>
<evidence type="ECO:0000256" key="2">
    <source>
        <dbReference type="ARBA" id="ARBA00010574"/>
    </source>
</evidence>
<dbReference type="GO" id="GO:0043023">
    <property type="term" value="F:ribosomal large subunit binding"/>
    <property type="evidence" value="ECO:0007669"/>
    <property type="project" value="TreeGrafter"/>
</dbReference>
<comment type="similarity">
    <text evidence="2">Belongs to the Iojap/RsfS family.</text>
</comment>
<evidence type="ECO:0000256" key="4">
    <source>
        <dbReference type="ARBA" id="ARBA00053669"/>
    </source>
</evidence>
<dbReference type="PANTHER" id="PTHR21043">
    <property type="entry name" value="IOJAP SUPERFAMILY ORTHOLOG"/>
    <property type="match status" value="1"/>
</dbReference>
<dbReference type="Pfam" id="PF02410">
    <property type="entry name" value="RsfS"/>
    <property type="match status" value="1"/>
</dbReference>
<comment type="subcellular location">
    <subcellularLocation>
        <location evidence="1">Mitochondrion</location>
    </subcellularLocation>
</comment>
<comment type="caution">
    <text evidence="6">The sequence shown here is derived from an EMBL/GenBank/DDBJ whole genome shotgun (WGS) entry which is preliminary data.</text>
</comment>
<dbReference type="HAMAP" id="MF_01477">
    <property type="entry name" value="Iojap_RsfS"/>
    <property type="match status" value="1"/>
</dbReference>
<name>A0AAN7PAS7_9COLE</name>
<accession>A0AAN7PAS7</accession>
<evidence type="ECO:0000256" key="3">
    <source>
        <dbReference type="ARBA" id="ARBA00023128"/>
    </source>
</evidence>
<dbReference type="NCBIfam" id="TIGR00090">
    <property type="entry name" value="rsfS_iojap_ybeB"/>
    <property type="match status" value="1"/>
</dbReference>
<gene>
    <name evidence="6" type="ORF">RN001_008474</name>
</gene>
<protein>
    <recommendedName>
        <fullName evidence="5">Mitochondrial assembly of ribosomal large subunit protein 1</fullName>
    </recommendedName>
</protein>
<dbReference type="PANTHER" id="PTHR21043:SF0">
    <property type="entry name" value="MITOCHONDRIAL ASSEMBLY OF RIBOSOMAL LARGE SUBUNIT PROTEIN 1"/>
    <property type="match status" value="1"/>
</dbReference>
<evidence type="ECO:0000313" key="7">
    <source>
        <dbReference type="Proteomes" id="UP001353858"/>
    </source>
</evidence>
<sequence length="226" mass="26273">MIRSILRNKQIRTRLTRSFCEKKNPPIISNESNLGDYASKYEVFRDEDSEIILDVIEEREKYLKANELETHDPFKGLNLERGKTGVFDIEDLVEVLKRENADDIFVSSVPTKYNYVDFICLASGRSQKHLNAIIQFVRRVYKCKRHDSDEIPKFEGKNSKDWLALDLGNIALHVFSKQARALYDLDSLWALGPEFDKECNKKDPMVEMLEKHSIFLQDLKPADVIS</sequence>
<reference evidence="7" key="1">
    <citation type="submission" date="2023-01" db="EMBL/GenBank/DDBJ databases">
        <title>Key to firefly adult light organ development and bioluminescence: homeobox transcription factors regulate luciferase expression and transportation to peroxisome.</title>
        <authorList>
            <person name="Fu X."/>
        </authorList>
    </citation>
    <scope>NUCLEOTIDE SEQUENCE [LARGE SCALE GENOMIC DNA]</scope>
</reference>
<dbReference type="SUPFAM" id="SSF81301">
    <property type="entry name" value="Nucleotidyltransferase"/>
    <property type="match status" value="1"/>
</dbReference>
<dbReference type="FunFam" id="3.30.460.10:FF:000018">
    <property type="entry name" value="Mitochondrial assembly of ribosomal large subunit 1"/>
    <property type="match status" value="1"/>
</dbReference>